<dbReference type="EMBL" id="JACIEV010000005">
    <property type="protein sequence ID" value="MBB4154006.1"/>
    <property type="molecule type" value="Genomic_DNA"/>
</dbReference>
<evidence type="ECO:0000313" key="1">
    <source>
        <dbReference type="EMBL" id="MBB4154006.1"/>
    </source>
</evidence>
<comment type="caution">
    <text evidence="1">The sequence shown here is derived from an EMBL/GenBank/DDBJ whole genome shotgun (WGS) entry which is preliminary data.</text>
</comment>
<accession>A0A840FCM9</accession>
<dbReference type="AlphaFoldDB" id="A0A840FCM9"/>
<proteinExistence type="predicted"/>
<gene>
    <name evidence="1" type="ORF">GGQ80_001916</name>
</gene>
<name>A0A840FCM9_9SPHN</name>
<protein>
    <submittedName>
        <fullName evidence="1">Uncharacterized protein</fullName>
    </submittedName>
</protein>
<reference evidence="1 2" key="1">
    <citation type="submission" date="2020-08" db="EMBL/GenBank/DDBJ databases">
        <title>Genomic Encyclopedia of Type Strains, Phase IV (KMG-IV): sequencing the most valuable type-strain genomes for metagenomic binning, comparative biology and taxonomic classification.</title>
        <authorList>
            <person name="Goeker M."/>
        </authorList>
    </citation>
    <scope>NUCLEOTIDE SEQUENCE [LARGE SCALE GENOMIC DNA]</scope>
    <source>
        <strain evidence="1 2">YC6723</strain>
    </source>
</reference>
<organism evidence="1 2">
    <name type="scientific">Sphingomonas jinjuensis</name>
    <dbReference type="NCBI Taxonomy" id="535907"/>
    <lineage>
        <taxon>Bacteria</taxon>
        <taxon>Pseudomonadati</taxon>
        <taxon>Pseudomonadota</taxon>
        <taxon>Alphaproteobacteria</taxon>
        <taxon>Sphingomonadales</taxon>
        <taxon>Sphingomonadaceae</taxon>
        <taxon>Sphingomonas</taxon>
    </lineage>
</organism>
<keyword evidence="2" id="KW-1185">Reference proteome</keyword>
<dbReference type="Proteomes" id="UP000529795">
    <property type="component" value="Unassembled WGS sequence"/>
</dbReference>
<sequence length="115" mass="13039">MRHTKHDYALQPGGRSAYPSTMQFDDLLRRYFATDDPGAITPGAMTAGIERMQVDLGLEKDRSRRFALWTLMYMLGRAPDLERVFPDPADREAARNFMDLSDRVQQPSQEGEGAS</sequence>
<evidence type="ECO:0000313" key="2">
    <source>
        <dbReference type="Proteomes" id="UP000529795"/>
    </source>
</evidence>